<proteinExistence type="inferred from homology"/>
<dbReference type="Gene3D" id="3.40.50.170">
    <property type="entry name" value="Formyl transferase, N-terminal domain"/>
    <property type="match status" value="1"/>
</dbReference>
<dbReference type="GO" id="GO:0005829">
    <property type="term" value="C:cytosol"/>
    <property type="evidence" value="ECO:0007669"/>
    <property type="project" value="TreeGrafter"/>
</dbReference>
<evidence type="ECO:0000256" key="2">
    <source>
        <dbReference type="ARBA" id="ARBA00010699"/>
    </source>
</evidence>
<dbReference type="InterPro" id="IPR041711">
    <property type="entry name" value="Met-tRNA-FMT_N"/>
</dbReference>
<name>A0A2M7UU16_9BACT</name>
<dbReference type="Proteomes" id="UP000229166">
    <property type="component" value="Unassembled WGS sequence"/>
</dbReference>
<evidence type="ECO:0000313" key="12">
    <source>
        <dbReference type="Proteomes" id="UP000229166"/>
    </source>
</evidence>
<organism evidence="11 12">
    <name type="scientific">Candidatus Nealsonbacteria bacterium CG_4_10_14_0_2_um_filter_40_15</name>
    <dbReference type="NCBI Taxonomy" id="1974682"/>
    <lineage>
        <taxon>Bacteria</taxon>
        <taxon>Candidatus Nealsoniibacteriota</taxon>
    </lineage>
</organism>
<dbReference type="AlphaFoldDB" id="A0A2M7UU16"/>
<dbReference type="InterPro" id="IPR037022">
    <property type="entry name" value="Formyl_trans_C_sf"/>
</dbReference>
<sequence length="315" mass="35595">MSLKIIFMGTPKFGAIILEKLADSRYKPILVVTETDKPVGRKKVLTPPPVKVVAEKYEIPVLQPEKIRNSESEIRNLKPDLIIVAAYGKILPEEILEIPKYGCLNVHPSLLPRWRGPSPVQFAILNGDTDSGVTIMKIAEKVDAGPVLIQRKLKLEGNETYDVLHDKLGEMGGDLLIEIIPEWITGKIDPQLQDESRTTYTRILKKEDGKIDWEKSAEEIERQIRAFNLWPGIFTFWEKSGKLIRIKILKARVLNRANSKTYPIGKTLVAGQNELCVQTGKGFLIIERLQLEGKKETDSEDLLRGYSDFIGTILK</sequence>
<dbReference type="CDD" id="cd08646">
    <property type="entry name" value="FMT_core_Met-tRNA-FMT_N"/>
    <property type="match status" value="1"/>
</dbReference>
<protein>
    <recommendedName>
        <fullName evidence="4 8">Methionyl-tRNA formyltransferase</fullName>
        <ecNumber evidence="3 8">2.1.2.9</ecNumber>
    </recommendedName>
</protein>
<dbReference type="EMBL" id="PFOZ01000040">
    <property type="protein sequence ID" value="PIZ87051.1"/>
    <property type="molecule type" value="Genomic_DNA"/>
</dbReference>
<keyword evidence="5 8" id="KW-0808">Transferase</keyword>
<accession>A0A2M7UU16</accession>
<evidence type="ECO:0000256" key="8">
    <source>
        <dbReference type="HAMAP-Rule" id="MF_00182"/>
    </source>
</evidence>
<dbReference type="PANTHER" id="PTHR11138">
    <property type="entry name" value="METHIONYL-TRNA FORMYLTRANSFERASE"/>
    <property type="match status" value="1"/>
</dbReference>
<evidence type="ECO:0000256" key="5">
    <source>
        <dbReference type="ARBA" id="ARBA00022679"/>
    </source>
</evidence>
<gene>
    <name evidence="8" type="primary">fmt</name>
    <name evidence="11" type="ORF">COX92_02035</name>
</gene>
<dbReference type="InterPro" id="IPR011034">
    <property type="entry name" value="Formyl_transferase-like_C_sf"/>
</dbReference>
<comment type="caution">
    <text evidence="11">The sequence shown here is derived from an EMBL/GenBank/DDBJ whole genome shotgun (WGS) entry which is preliminary data.</text>
</comment>
<dbReference type="SUPFAM" id="SSF53328">
    <property type="entry name" value="Formyltransferase"/>
    <property type="match status" value="1"/>
</dbReference>
<feature type="binding site" evidence="8">
    <location>
        <begin position="109"/>
        <end position="112"/>
    </location>
    <ligand>
        <name>(6S)-5,6,7,8-tetrahydrofolate</name>
        <dbReference type="ChEBI" id="CHEBI:57453"/>
    </ligand>
</feature>
<dbReference type="EC" id="2.1.2.9" evidence="3 8"/>
<evidence type="ECO:0000313" key="11">
    <source>
        <dbReference type="EMBL" id="PIZ87051.1"/>
    </source>
</evidence>
<keyword evidence="6 8" id="KW-0648">Protein biosynthesis</keyword>
<comment type="function">
    <text evidence="1 8">Attaches a formyl group to the free amino group of methionyl-tRNA(fMet). The formyl group appears to play a dual role in the initiator identity of N-formylmethionyl-tRNA by promoting its recognition by IF2 and preventing the misappropriation of this tRNA by the elongation apparatus.</text>
</comment>
<dbReference type="Gene3D" id="3.10.25.10">
    <property type="entry name" value="Formyl transferase, C-terminal domain"/>
    <property type="match status" value="1"/>
</dbReference>
<evidence type="ECO:0000256" key="4">
    <source>
        <dbReference type="ARBA" id="ARBA00016014"/>
    </source>
</evidence>
<dbReference type="GO" id="GO:0004479">
    <property type="term" value="F:methionyl-tRNA formyltransferase activity"/>
    <property type="evidence" value="ECO:0007669"/>
    <property type="project" value="UniProtKB-UniRule"/>
</dbReference>
<evidence type="ECO:0000256" key="1">
    <source>
        <dbReference type="ARBA" id="ARBA00002606"/>
    </source>
</evidence>
<evidence type="ECO:0000256" key="6">
    <source>
        <dbReference type="ARBA" id="ARBA00022917"/>
    </source>
</evidence>
<dbReference type="InterPro" id="IPR036477">
    <property type="entry name" value="Formyl_transf_N_sf"/>
</dbReference>
<evidence type="ECO:0000259" key="9">
    <source>
        <dbReference type="Pfam" id="PF00551"/>
    </source>
</evidence>
<dbReference type="NCBIfam" id="TIGR00460">
    <property type="entry name" value="fmt"/>
    <property type="match status" value="1"/>
</dbReference>
<comment type="catalytic activity">
    <reaction evidence="7 8">
        <text>L-methionyl-tRNA(fMet) + (6R)-10-formyltetrahydrofolate = N-formyl-L-methionyl-tRNA(fMet) + (6S)-5,6,7,8-tetrahydrofolate + H(+)</text>
        <dbReference type="Rhea" id="RHEA:24380"/>
        <dbReference type="Rhea" id="RHEA-COMP:9952"/>
        <dbReference type="Rhea" id="RHEA-COMP:9953"/>
        <dbReference type="ChEBI" id="CHEBI:15378"/>
        <dbReference type="ChEBI" id="CHEBI:57453"/>
        <dbReference type="ChEBI" id="CHEBI:78530"/>
        <dbReference type="ChEBI" id="CHEBI:78844"/>
        <dbReference type="ChEBI" id="CHEBI:195366"/>
        <dbReference type="EC" id="2.1.2.9"/>
    </reaction>
</comment>
<dbReference type="InterPro" id="IPR002376">
    <property type="entry name" value="Formyl_transf_N"/>
</dbReference>
<dbReference type="HAMAP" id="MF_00182">
    <property type="entry name" value="Formyl_trans"/>
    <property type="match status" value="1"/>
</dbReference>
<dbReference type="SUPFAM" id="SSF50486">
    <property type="entry name" value="FMT C-terminal domain-like"/>
    <property type="match status" value="1"/>
</dbReference>
<evidence type="ECO:0000256" key="3">
    <source>
        <dbReference type="ARBA" id="ARBA00012261"/>
    </source>
</evidence>
<dbReference type="Pfam" id="PF02911">
    <property type="entry name" value="Formyl_trans_C"/>
    <property type="match status" value="1"/>
</dbReference>
<feature type="domain" description="Formyl transferase N-terminal" evidence="9">
    <location>
        <begin position="4"/>
        <end position="179"/>
    </location>
</feature>
<reference evidence="12" key="1">
    <citation type="submission" date="2017-09" db="EMBL/GenBank/DDBJ databases">
        <title>Depth-based differentiation of microbial function through sediment-hosted aquifers and enrichment of novel symbionts in the deep terrestrial subsurface.</title>
        <authorList>
            <person name="Probst A.J."/>
            <person name="Ladd B."/>
            <person name="Jarett J.K."/>
            <person name="Geller-Mcgrath D.E."/>
            <person name="Sieber C.M.K."/>
            <person name="Emerson J.B."/>
            <person name="Anantharaman K."/>
            <person name="Thomas B.C."/>
            <person name="Malmstrom R."/>
            <person name="Stieglmeier M."/>
            <person name="Klingl A."/>
            <person name="Woyke T."/>
            <person name="Ryan C.M."/>
            <person name="Banfield J.F."/>
        </authorList>
    </citation>
    <scope>NUCLEOTIDE SEQUENCE [LARGE SCALE GENOMIC DNA]</scope>
</reference>
<feature type="domain" description="Formyl transferase C-terminal" evidence="10">
    <location>
        <begin position="204"/>
        <end position="306"/>
    </location>
</feature>
<dbReference type="InterPro" id="IPR044135">
    <property type="entry name" value="Met-tRNA-FMT_C"/>
</dbReference>
<evidence type="ECO:0000259" key="10">
    <source>
        <dbReference type="Pfam" id="PF02911"/>
    </source>
</evidence>
<dbReference type="InterPro" id="IPR005793">
    <property type="entry name" value="Formyl_trans_C"/>
</dbReference>
<dbReference type="InterPro" id="IPR005794">
    <property type="entry name" value="Fmt"/>
</dbReference>
<dbReference type="CDD" id="cd08704">
    <property type="entry name" value="Met_tRNA_FMT_C"/>
    <property type="match status" value="1"/>
</dbReference>
<comment type="similarity">
    <text evidence="2 8">Belongs to the Fmt family.</text>
</comment>
<evidence type="ECO:0000256" key="7">
    <source>
        <dbReference type="ARBA" id="ARBA00048558"/>
    </source>
</evidence>
<dbReference type="PANTHER" id="PTHR11138:SF5">
    <property type="entry name" value="METHIONYL-TRNA FORMYLTRANSFERASE, MITOCHONDRIAL"/>
    <property type="match status" value="1"/>
</dbReference>
<dbReference type="Pfam" id="PF00551">
    <property type="entry name" value="Formyl_trans_N"/>
    <property type="match status" value="1"/>
</dbReference>